<proteinExistence type="predicted"/>
<comment type="caution">
    <text evidence="1">The sequence shown here is derived from an EMBL/GenBank/DDBJ whole genome shotgun (WGS) entry which is preliminary data.</text>
</comment>
<protein>
    <submittedName>
        <fullName evidence="1">Kinesin-like protein KIN-7D, mitochondrial</fullName>
    </submittedName>
</protein>
<accession>A0A445JXC6</accession>
<gene>
    <name evidence="1" type="ORF">D0Y65_017989</name>
</gene>
<dbReference type="AlphaFoldDB" id="A0A445JXC6"/>
<sequence>MKAKRIALQRKGAAAMIVVEEYARHFKFDDVLGNWVVQNGTKNGERKIVLGRNIHTTCLEVTEPGIDDEVIGEREAYMAGMLAKYKKSLKGPTIIQARMQEMKEKELKYLGNGDANSHVCKVCFESPTTVILLSCRHFCSSCLILQCVNLVHLLVLRVQYAAQVLLIGFLLLHNRGAGFGSKRKYMFRKVTIQLKLVKGDSAGTGPFLSQCIELFSSADNPICINELNITGLGIMEIPICLGGSISSTGSTLYVLMFSCFYKIECLLDSNIYVLTS</sequence>
<reference evidence="1 2" key="1">
    <citation type="submission" date="2018-09" db="EMBL/GenBank/DDBJ databases">
        <title>A high-quality reference genome of wild soybean provides a powerful tool to mine soybean genomes.</title>
        <authorList>
            <person name="Xie M."/>
            <person name="Chung C.Y.L."/>
            <person name="Li M.-W."/>
            <person name="Wong F.-L."/>
            <person name="Chan T.-F."/>
            <person name="Lam H.-M."/>
        </authorList>
    </citation>
    <scope>NUCLEOTIDE SEQUENCE [LARGE SCALE GENOMIC DNA]</scope>
    <source>
        <strain evidence="2">cv. W05</strain>
        <tissue evidence="1">Hypocotyl of etiolated seedlings</tissue>
    </source>
</reference>
<dbReference type="InterPro" id="IPR013083">
    <property type="entry name" value="Znf_RING/FYVE/PHD"/>
</dbReference>
<dbReference type="Proteomes" id="UP000289340">
    <property type="component" value="Chromosome 7"/>
</dbReference>
<organism evidence="1 2">
    <name type="scientific">Glycine soja</name>
    <name type="common">Wild soybean</name>
    <dbReference type="NCBI Taxonomy" id="3848"/>
    <lineage>
        <taxon>Eukaryota</taxon>
        <taxon>Viridiplantae</taxon>
        <taxon>Streptophyta</taxon>
        <taxon>Embryophyta</taxon>
        <taxon>Tracheophyta</taxon>
        <taxon>Spermatophyta</taxon>
        <taxon>Magnoliopsida</taxon>
        <taxon>eudicotyledons</taxon>
        <taxon>Gunneridae</taxon>
        <taxon>Pentapetalae</taxon>
        <taxon>rosids</taxon>
        <taxon>fabids</taxon>
        <taxon>Fabales</taxon>
        <taxon>Fabaceae</taxon>
        <taxon>Papilionoideae</taxon>
        <taxon>50 kb inversion clade</taxon>
        <taxon>NPAAA clade</taxon>
        <taxon>indigoferoid/millettioid clade</taxon>
        <taxon>Phaseoleae</taxon>
        <taxon>Glycine</taxon>
        <taxon>Glycine subgen. Soja</taxon>
    </lineage>
</organism>
<evidence type="ECO:0000313" key="1">
    <source>
        <dbReference type="EMBL" id="RZC03142.1"/>
    </source>
</evidence>
<dbReference type="EMBL" id="QZWG01000007">
    <property type="protein sequence ID" value="RZC03142.1"/>
    <property type="molecule type" value="Genomic_DNA"/>
</dbReference>
<name>A0A445JXC6_GLYSO</name>
<keyword evidence="2" id="KW-1185">Reference proteome</keyword>
<dbReference type="Gene3D" id="3.30.40.10">
    <property type="entry name" value="Zinc/RING finger domain, C3HC4 (zinc finger)"/>
    <property type="match status" value="1"/>
</dbReference>
<evidence type="ECO:0000313" key="2">
    <source>
        <dbReference type="Proteomes" id="UP000289340"/>
    </source>
</evidence>